<evidence type="ECO:0000313" key="2">
    <source>
        <dbReference type="Proteomes" id="UP000077961"/>
    </source>
</evidence>
<name>A0ABX2USD4_9BURK</name>
<dbReference type="EMBL" id="LXJZ01000182">
    <property type="protein sequence ID" value="OAJ57007.1"/>
    <property type="molecule type" value="Genomic_DNA"/>
</dbReference>
<dbReference type="RefSeq" id="WP_064269382.1">
    <property type="nucleotide sequence ID" value="NZ_LXJZ01000182.1"/>
</dbReference>
<evidence type="ECO:0008006" key="3">
    <source>
        <dbReference type="Google" id="ProtNLM"/>
    </source>
</evidence>
<reference evidence="1 2" key="1">
    <citation type="submission" date="2016-04" db="EMBL/GenBank/DDBJ databases">
        <title>Reclassification of Paraburkholderia panaciterrae (Farh et al. 2015) Dobritsa &amp; Samadpour 2016 as a later homotypic synonym of Paraburkholderia ginsengiterrae (Farh et al. 2015) Dobritsa &amp; Samadpour 2016.</title>
        <authorList>
            <person name="Dobritsa A.P."/>
            <person name="Kutumbaka K."/>
            <person name="Samadpour M."/>
        </authorList>
    </citation>
    <scope>NUCLEOTIDE SEQUENCE [LARGE SCALE GENOMIC DNA]</scope>
    <source>
        <strain evidence="1 2">DCY85-1</strain>
    </source>
</reference>
<protein>
    <recommendedName>
        <fullName evidence="3">Phosphatidylserine/phosphatidylglycerophosphate/ cardiolipin synthase</fullName>
    </recommendedName>
</protein>
<gene>
    <name evidence="1" type="ORF">A6V36_32455</name>
</gene>
<sequence>MTTFAIDGVRIDPVTDRVTHLRWAHVNPKTNEWLSALEVVEVEQVVQAIHAGNGVWSLFTLGGMRFLGPKIKVVTHTDGHDGIDTDVPDGHVEKCIDDLPRV</sequence>
<dbReference type="Proteomes" id="UP000077961">
    <property type="component" value="Unassembled WGS sequence"/>
</dbReference>
<proteinExistence type="predicted"/>
<comment type="caution">
    <text evidence="1">The sequence shown here is derived from an EMBL/GenBank/DDBJ whole genome shotgun (WGS) entry which is preliminary data.</text>
</comment>
<evidence type="ECO:0000313" key="1">
    <source>
        <dbReference type="EMBL" id="OAJ57007.1"/>
    </source>
</evidence>
<keyword evidence="2" id="KW-1185">Reference proteome</keyword>
<organism evidence="1 2">
    <name type="scientific">Paraburkholderia ginsengiterrae</name>
    <dbReference type="NCBI Taxonomy" id="1462993"/>
    <lineage>
        <taxon>Bacteria</taxon>
        <taxon>Pseudomonadati</taxon>
        <taxon>Pseudomonadota</taxon>
        <taxon>Betaproteobacteria</taxon>
        <taxon>Burkholderiales</taxon>
        <taxon>Burkholderiaceae</taxon>
        <taxon>Paraburkholderia</taxon>
    </lineage>
</organism>
<accession>A0ABX2USD4</accession>